<dbReference type="Pfam" id="PF05016">
    <property type="entry name" value="ParE_toxin"/>
    <property type="match status" value="1"/>
</dbReference>
<organism evidence="2 3">
    <name type="scientific">Sphingomonas corticis</name>
    <dbReference type="NCBI Taxonomy" id="2722791"/>
    <lineage>
        <taxon>Bacteria</taxon>
        <taxon>Pseudomonadati</taxon>
        <taxon>Pseudomonadota</taxon>
        <taxon>Alphaproteobacteria</taxon>
        <taxon>Sphingomonadales</taxon>
        <taxon>Sphingomonadaceae</taxon>
        <taxon>Sphingomonas</taxon>
    </lineage>
</organism>
<dbReference type="RefSeq" id="WP_168135356.1">
    <property type="nucleotide sequence ID" value="NZ_JAAVJH010000010.1"/>
</dbReference>
<proteinExistence type="predicted"/>
<sequence>MTDAVEFKLLKLEQNSKVGSPRSKLGRHVRSVWVGRYLVPHRPTGEGVQLLRVPHGARDLSRVPCD</sequence>
<evidence type="ECO:0000313" key="3">
    <source>
        <dbReference type="Proteomes" id="UP000732399"/>
    </source>
</evidence>
<dbReference type="Proteomes" id="UP000732399">
    <property type="component" value="Unassembled WGS sequence"/>
</dbReference>
<dbReference type="EMBL" id="JAAVJH010000010">
    <property type="protein sequence ID" value="NJR79796.1"/>
    <property type="molecule type" value="Genomic_DNA"/>
</dbReference>
<keyword evidence="3" id="KW-1185">Reference proteome</keyword>
<reference evidence="2 3" key="1">
    <citation type="submission" date="2020-03" db="EMBL/GenBank/DDBJ databases">
        <authorList>
            <person name="Wang L."/>
            <person name="He N."/>
            <person name="Li Y."/>
            <person name="Fang Y."/>
            <person name="Zhang F."/>
        </authorList>
    </citation>
    <scope>NUCLEOTIDE SEQUENCE [LARGE SCALE GENOMIC DNA]</scope>
    <source>
        <strain evidence="2 3">36D10-4-7</strain>
    </source>
</reference>
<evidence type="ECO:0000256" key="1">
    <source>
        <dbReference type="ARBA" id="ARBA00022649"/>
    </source>
</evidence>
<keyword evidence="1" id="KW-1277">Toxin-antitoxin system</keyword>
<accession>A0ABX1CSN7</accession>
<dbReference type="Gene3D" id="3.30.2310.20">
    <property type="entry name" value="RelE-like"/>
    <property type="match status" value="1"/>
</dbReference>
<gene>
    <name evidence="2" type="ORF">HBH26_14500</name>
</gene>
<name>A0ABX1CSN7_9SPHN</name>
<dbReference type="InterPro" id="IPR007712">
    <property type="entry name" value="RelE/ParE_toxin"/>
</dbReference>
<comment type="caution">
    <text evidence="2">The sequence shown here is derived from an EMBL/GenBank/DDBJ whole genome shotgun (WGS) entry which is preliminary data.</text>
</comment>
<evidence type="ECO:0000313" key="2">
    <source>
        <dbReference type="EMBL" id="NJR79796.1"/>
    </source>
</evidence>
<dbReference type="InterPro" id="IPR035093">
    <property type="entry name" value="RelE/ParE_toxin_dom_sf"/>
</dbReference>
<protein>
    <submittedName>
        <fullName evidence="2">Type II toxin-antitoxin system RelE/ParE family toxin</fullName>
    </submittedName>
</protein>